<accession>A0A969W7W0</accession>
<evidence type="ECO:0000313" key="2">
    <source>
        <dbReference type="Proteomes" id="UP000653472"/>
    </source>
</evidence>
<dbReference type="Proteomes" id="UP000653472">
    <property type="component" value="Unassembled WGS sequence"/>
</dbReference>
<evidence type="ECO:0000313" key="1">
    <source>
        <dbReference type="EMBL" id="NKF21598.1"/>
    </source>
</evidence>
<dbReference type="AlphaFoldDB" id="A0A969W7W0"/>
<reference evidence="1" key="1">
    <citation type="submission" date="2020-03" db="EMBL/GenBank/DDBJ databases">
        <title>Solimonas marina sp. nov., isolated from deep seawater of the Pacific Ocean.</title>
        <authorList>
            <person name="Liu X."/>
            <person name="Lai Q."/>
            <person name="Sun F."/>
            <person name="Gai Y."/>
            <person name="Li G."/>
            <person name="Shao Z."/>
        </authorList>
    </citation>
    <scope>NUCLEOTIDE SEQUENCE</scope>
    <source>
        <strain evidence="1">C16B3</strain>
    </source>
</reference>
<protein>
    <submittedName>
        <fullName evidence="1">Uncharacterized protein</fullName>
    </submittedName>
</protein>
<gene>
    <name evidence="1" type="ORF">G7Y82_04655</name>
</gene>
<sequence>MLRIAAGIRDAERRLDAAFTAEARSKEARARAEQDLLAAQQQLANFVVALKPGRNFPLILSATTRGQP</sequence>
<comment type="caution">
    <text evidence="1">The sequence shown here is derived from an EMBL/GenBank/DDBJ whole genome shotgun (WGS) entry which is preliminary data.</text>
</comment>
<organism evidence="1 2">
    <name type="scientific">Solimonas marina</name>
    <dbReference type="NCBI Taxonomy" id="2714601"/>
    <lineage>
        <taxon>Bacteria</taxon>
        <taxon>Pseudomonadati</taxon>
        <taxon>Pseudomonadota</taxon>
        <taxon>Gammaproteobacteria</taxon>
        <taxon>Nevskiales</taxon>
        <taxon>Nevskiaceae</taxon>
        <taxon>Solimonas</taxon>
    </lineage>
</organism>
<dbReference type="EMBL" id="JAAVXB010000002">
    <property type="protein sequence ID" value="NKF21598.1"/>
    <property type="molecule type" value="Genomic_DNA"/>
</dbReference>
<keyword evidence="2" id="KW-1185">Reference proteome</keyword>
<proteinExistence type="predicted"/>
<name>A0A969W7W0_9GAMM</name>